<keyword evidence="3" id="KW-1003">Cell membrane</keyword>
<evidence type="ECO:0000256" key="18">
    <source>
        <dbReference type="ARBA" id="ARBA00060926"/>
    </source>
</evidence>
<keyword evidence="11 19" id="KW-1133">Transmembrane helix</keyword>
<dbReference type="PRINTS" id="PR00169">
    <property type="entry name" value="KCHANNEL"/>
</dbReference>
<dbReference type="Pfam" id="PF00520">
    <property type="entry name" value="Ion_trans"/>
    <property type="match status" value="1"/>
</dbReference>
<evidence type="ECO:0000256" key="16">
    <source>
        <dbReference type="ARBA" id="ARBA00023303"/>
    </source>
</evidence>
<dbReference type="Gene3D" id="1.10.287.70">
    <property type="match status" value="1"/>
</dbReference>
<keyword evidence="9" id="KW-0851">Voltage-gated channel</keyword>
<evidence type="ECO:0000313" key="21">
    <source>
        <dbReference type="EMBL" id="SDZ94895.1"/>
    </source>
</evidence>
<evidence type="ECO:0000256" key="2">
    <source>
        <dbReference type="ARBA" id="ARBA00022448"/>
    </source>
</evidence>
<feature type="transmembrane region" description="Helical" evidence="19">
    <location>
        <begin position="191"/>
        <end position="208"/>
    </location>
</feature>
<feature type="transmembrane region" description="Helical" evidence="19">
    <location>
        <begin position="56"/>
        <end position="76"/>
    </location>
</feature>
<comment type="subcellular location">
    <subcellularLocation>
        <location evidence="1">Cell membrane</location>
        <topology evidence="1">Multi-pass membrane protein</topology>
    </subcellularLocation>
</comment>
<dbReference type="GO" id="GO:0030552">
    <property type="term" value="F:cAMP binding"/>
    <property type="evidence" value="ECO:0007669"/>
    <property type="project" value="UniProtKB-KW"/>
</dbReference>
<dbReference type="InterPro" id="IPR028325">
    <property type="entry name" value="VG_K_chnl"/>
</dbReference>
<evidence type="ECO:0000256" key="11">
    <source>
        <dbReference type="ARBA" id="ARBA00022989"/>
    </source>
</evidence>
<dbReference type="PANTHER" id="PTHR11537:SF254">
    <property type="entry name" value="POTASSIUM VOLTAGE-GATED CHANNEL PROTEIN SHAB"/>
    <property type="match status" value="1"/>
</dbReference>
<keyword evidence="6 19" id="KW-0812">Transmembrane</keyword>
<keyword evidence="2" id="KW-0813">Transport</keyword>
<keyword evidence="13 19" id="KW-0472">Membrane</keyword>
<protein>
    <submittedName>
        <fullName evidence="21">Voltage-gated potassium channel</fullName>
    </submittedName>
</protein>
<dbReference type="SUPFAM" id="SSF81324">
    <property type="entry name" value="Voltage-gated potassium channels"/>
    <property type="match status" value="1"/>
</dbReference>
<evidence type="ECO:0000256" key="5">
    <source>
        <dbReference type="ARBA" id="ARBA00022566"/>
    </source>
</evidence>
<accession>A0A1H3X679</accession>
<dbReference type="OrthoDB" id="9813518at2"/>
<evidence type="ECO:0000256" key="7">
    <source>
        <dbReference type="ARBA" id="ARBA00022741"/>
    </source>
</evidence>
<keyword evidence="14" id="KW-0114">cAMP</keyword>
<sequence length="309" mass="35653">MVARATMAQWLEPSTEHNKRYLWVDIALILLIGLNIIALILQSIETLDQAYHHHFFYFEIFSITVFTLEYGARIWSIVDVPEYQQQSGTDWQKRWRYICSPMAIIDLLAILPFYLGFIIELDLRYLRVFRLLRVFKLTRYSRAMQLLMNVFKEERFSLFAAFAVLFIIMLVAACAMYSLEKDIQPEHFSSIPQAMWWALVTLTTVGYGDVTPVTDLGKLFGGLITIVGIGMVALPAGILASGFSEQLSRRRQFYQLALDQAYKDGNLLPDAAPMLEKLRSELGVSHTEARIMQQLMEKRYQAMHATEQD</sequence>
<keyword evidence="12" id="KW-0406">Ion transport</keyword>
<evidence type="ECO:0000256" key="8">
    <source>
        <dbReference type="ARBA" id="ARBA00022826"/>
    </source>
</evidence>
<keyword evidence="8" id="KW-0631">Potassium channel</keyword>
<dbReference type="FunFam" id="1.10.287.70:FF:000181">
    <property type="entry name" value="Cyclic nucleotide-gated potassium channel mll3241"/>
    <property type="match status" value="1"/>
</dbReference>
<dbReference type="InterPro" id="IPR005821">
    <property type="entry name" value="Ion_trans_dom"/>
</dbReference>
<dbReference type="GO" id="GO:0008076">
    <property type="term" value="C:voltage-gated potassium channel complex"/>
    <property type="evidence" value="ECO:0007669"/>
    <property type="project" value="InterPro"/>
</dbReference>
<feature type="transmembrane region" description="Helical" evidence="19">
    <location>
        <begin position="21"/>
        <end position="44"/>
    </location>
</feature>
<evidence type="ECO:0000256" key="14">
    <source>
        <dbReference type="ARBA" id="ARBA00023149"/>
    </source>
</evidence>
<dbReference type="GO" id="GO:0001508">
    <property type="term" value="P:action potential"/>
    <property type="evidence" value="ECO:0007669"/>
    <property type="project" value="TreeGrafter"/>
</dbReference>
<feature type="transmembrane region" description="Helical" evidence="19">
    <location>
        <begin position="97"/>
        <end position="119"/>
    </location>
</feature>
<evidence type="ECO:0000256" key="9">
    <source>
        <dbReference type="ARBA" id="ARBA00022882"/>
    </source>
</evidence>
<gene>
    <name evidence="21" type="ORF">SAMN04488051_101121</name>
</gene>
<evidence type="ECO:0000256" key="6">
    <source>
        <dbReference type="ARBA" id="ARBA00022692"/>
    </source>
</evidence>
<dbReference type="Proteomes" id="UP000198773">
    <property type="component" value="Unassembled WGS sequence"/>
</dbReference>
<dbReference type="RefSeq" id="WP_091337934.1">
    <property type="nucleotide sequence ID" value="NZ_FNRM01000001.1"/>
</dbReference>
<comment type="function">
    <text evidence="17">Cyclic nucleotide-regulated potassium channel activated by cAMP.</text>
</comment>
<evidence type="ECO:0000256" key="17">
    <source>
        <dbReference type="ARBA" id="ARBA00058429"/>
    </source>
</evidence>
<dbReference type="PANTHER" id="PTHR11537">
    <property type="entry name" value="VOLTAGE-GATED POTASSIUM CHANNEL"/>
    <property type="match status" value="1"/>
</dbReference>
<feature type="transmembrane region" description="Helical" evidence="19">
    <location>
        <begin position="156"/>
        <end position="179"/>
    </location>
</feature>
<feature type="transmembrane region" description="Helical" evidence="19">
    <location>
        <begin position="220"/>
        <end position="243"/>
    </location>
</feature>
<keyword evidence="4" id="KW-0633">Potassium transport</keyword>
<dbReference type="InterPro" id="IPR027359">
    <property type="entry name" value="Volt_channel_dom_sf"/>
</dbReference>
<evidence type="ECO:0000256" key="12">
    <source>
        <dbReference type="ARBA" id="ARBA00023065"/>
    </source>
</evidence>
<evidence type="ECO:0000256" key="10">
    <source>
        <dbReference type="ARBA" id="ARBA00022958"/>
    </source>
</evidence>
<evidence type="ECO:0000256" key="4">
    <source>
        <dbReference type="ARBA" id="ARBA00022538"/>
    </source>
</evidence>
<feature type="domain" description="Ion transport" evidence="20">
    <location>
        <begin position="22"/>
        <end position="249"/>
    </location>
</feature>
<dbReference type="EMBL" id="FNRM01000001">
    <property type="protein sequence ID" value="SDZ94895.1"/>
    <property type="molecule type" value="Genomic_DNA"/>
</dbReference>
<keyword evidence="15" id="KW-1071">Ligand-gated ion channel</keyword>
<evidence type="ECO:0000256" key="1">
    <source>
        <dbReference type="ARBA" id="ARBA00004651"/>
    </source>
</evidence>
<evidence type="ECO:0000256" key="13">
    <source>
        <dbReference type="ARBA" id="ARBA00023136"/>
    </source>
</evidence>
<dbReference type="STRING" id="152573.SAMN04488051_101121"/>
<reference evidence="21 22" key="1">
    <citation type="submission" date="2016-10" db="EMBL/GenBank/DDBJ databases">
        <authorList>
            <person name="de Groot N.N."/>
        </authorList>
    </citation>
    <scope>NUCLEOTIDE SEQUENCE [LARGE SCALE GENOMIC DNA]</scope>
    <source>
        <strain evidence="21 22">CGMCC 1.3430</strain>
    </source>
</reference>
<dbReference type="Gene3D" id="1.20.120.350">
    <property type="entry name" value="Voltage-gated potassium channels. Chain C"/>
    <property type="match status" value="1"/>
</dbReference>
<evidence type="ECO:0000256" key="15">
    <source>
        <dbReference type="ARBA" id="ARBA00023286"/>
    </source>
</evidence>
<keyword evidence="10" id="KW-0630">Potassium</keyword>
<evidence type="ECO:0000259" key="20">
    <source>
        <dbReference type="Pfam" id="PF00520"/>
    </source>
</evidence>
<organism evidence="21 22">
    <name type="scientific">Alkalimonas amylolytica</name>
    <dbReference type="NCBI Taxonomy" id="152573"/>
    <lineage>
        <taxon>Bacteria</taxon>
        <taxon>Pseudomonadati</taxon>
        <taxon>Pseudomonadota</taxon>
        <taxon>Gammaproteobacteria</taxon>
        <taxon>Alkalimonas</taxon>
    </lineage>
</organism>
<evidence type="ECO:0000313" key="22">
    <source>
        <dbReference type="Proteomes" id="UP000198773"/>
    </source>
</evidence>
<proteinExistence type="inferred from homology"/>
<keyword evidence="16 21" id="KW-0407">Ion channel</keyword>
<evidence type="ECO:0000256" key="3">
    <source>
        <dbReference type="ARBA" id="ARBA00022475"/>
    </source>
</evidence>
<dbReference type="AlphaFoldDB" id="A0A1H3X679"/>
<name>A0A1H3X679_ALKAM</name>
<keyword evidence="7" id="KW-0547">Nucleotide-binding</keyword>
<keyword evidence="5" id="KW-0116">cAMP-binding</keyword>
<keyword evidence="22" id="KW-1185">Reference proteome</keyword>
<comment type="similarity">
    <text evidence="18">Belongs to the potassium channel family.</text>
</comment>
<evidence type="ECO:0000256" key="19">
    <source>
        <dbReference type="SAM" id="Phobius"/>
    </source>
</evidence>
<dbReference type="GO" id="GO:0005249">
    <property type="term" value="F:voltage-gated potassium channel activity"/>
    <property type="evidence" value="ECO:0007669"/>
    <property type="project" value="InterPro"/>
</dbReference>